<dbReference type="EMBL" id="UINC01050599">
    <property type="protein sequence ID" value="SVB63748.1"/>
    <property type="molecule type" value="Genomic_DNA"/>
</dbReference>
<evidence type="ECO:0000259" key="1">
    <source>
        <dbReference type="Pfam" id="PF13185"/>
    </source>
</evidence>
<feature type="domain" description="GAF" evidence="1">
    <location>
        <begin position="84"/>
        <end position="184"/>
    </location>
</feature>
<accession>A0A382FKY6</accession>
<reference evidence="2" key="1">
    <citation type="submission" date="2018-05" db="EMBL/GenBank/DDBJ databases">
        <authorList>
            <person name="Lanie J.A."/>
            <person name="Ng W.-L."/>
            <person name="Kazmierczak K.M."/>
            <person name="Andrzejewski T.M."/>
            <person name="Davidsen T.M."/>
            <person name="Wayne K.J."/>
            <person name="Tettelin H."/>
            <person name="Glass J.I."/>
            <person name="Rusch D."/>
            <person name="Podicherti R."/>
            <person name="Tsui H.-C.T."/>
            <person name="Winkler M.E."/>
        </authorList>
    </citation>
    <scope>NUCLEOTIDE SEQUENCE</scope>
</reference>
<dbReference type="SUPFAM" id="SSF55781">
    <property type="entry name" value="GAF domain-like"/>
    <property type="match status" value="1"/>
</dbReference>
<protein>
    <recommendedName>
        <fullName evidence="1">GAF domain-containing protein</fullName>
    </recommendedName>
</protein>
<dbReference type="AlphaFoldDB" id="A0A382FKY6"/>
<organism evidence="2">
    <name type="scientific">marine metagenome</name>
    <dbReference type="NCBI Taxonomy" id="408172"/>
    <lineage>
        <taxon>unclassified sequences</taxon>
        <taxon>metagenomes</taxon>
        <taxon>ecological metagenomes</taxon>
    </lineage>
</organism>
<sequence>MRQSQITETVENLDSIDVSGQPFLHKAVVHLKSCWDQHQMVDRNERYRDLLLALSESVFTYVNTSEIESAFVQLLPDVLLLSSSRFGFLAEVCYNSADRPYLQSHAVTNIYKPRYNHRDILTNLQFHNLETLNGAILTSRNPVLSNSPQQDPRSGGVPFGHLKIDAFLGLPFLVGGELVGALALAN</sequence>
<dbReference type="InterPro" id="IPR029016">
    <property type="entry name" value="GAF-like_dom_sf"/>
</dbReference>
<dbReference type="Gene3D" id="3.30.450.40">
    <property type="match status" value="1"/>
</dbReference>
<dbReference type="Pfam" id="PF13185">
    <property type="entry name" value="GAF_2"/>
    <property type="match status" value="1"/>
</dbReference>
<dbReference type="InterPro" id="IPR003018">
    <property type="entry name" value="GAF"/>
</dbReference>
<proteinExistence type="predicted"/>
<evidence type="ECO:0000313" key="2">
    <source>
        <dbReference type="EMBL" id="SVB63748.1"/>
    </source>
</evidence>
<name>A0A382FKY6_9ZZZZ</name>
<gene>
    <name evidence="2" type="ORF">METZ01_LOCUS216602</name>
</gene>
<feature type="non-terminal residue" evidence="2">
    <location>
        <position position="186"/>
    </location>
</feature>